<dbReference type="EMBL" id="JAAIUW010000010">
    <property type="protein sequence ID" value="KAF7812316.1"/>
    <property type="molecule type" value="Genomic_DNA"/>
</dbReference>
<comment type="caution">
    <text evidence="3">The sequence shown here is derived from an EMBL/GenBank/DDBJ whole genome shotgun (WGS) entry which is preliminary data.</text>
</comment>
<gene>
    <name evidence="3" type="ORF">G2W53_033292</name>
</gene>
<protein>
    <submittedName>
        <fullName evidence="3">Putative integral membrane protein</fullName>
    </submittedName>
</protein>
<evidence type="ECO:0000313" key="3">
    <source>
        <dbReference type="EMBL" id="KAF7812316.1"/>
    </source>
</evidence>
<dbReference type="OrthoDB" id="26740at2759"/>
<dbReference type="PANTHER" id="PTHR13466:SF0">
    <property type="entry name" value="SMP-LTD DOMAIN-CONTAINING PROTEIN"/>
    <property type="match status" value="1"/>
</dbReference>
<name>A0A834WAV4_9FABA</name>
<dbReference type="Proteomes" id="UP000634136">
    <property type="component" value="Unassembled WGS sequence"/>
</dbReference>
<evidence type="ECO:0000256" key="1">
    <source>
        <dbReference type="ARBA" id="ARBA00004586"/>
    </source>
</evidence>
<reference evidence="3" key="1">
    <citation type="submission" date="2020-09" db="EMBL/GenBank/DDBJ databases">
        <title>Genome-Enabled Discovery of Anthraquinone Biosynthesis in Senna tora.</title>
        <authorList>
            <person name="Kang S.-H."/>
            <person name="Pandey R.P."/>
            <person name="Lee C.-M."/>
            <person name="Sim J.-S."/>
            <person name="Jeong J.-T."/>
            <person name="Choi B.-S."/>
            <person name="Jung M."/>
            <person name="Ginzburg D."/>
            <person name="Zhao K."/>
            <person name="Won S.Y."/>
            <person name="Oh T.-J."/>
            <person name="Yu Y."/>
            <person name="Kim N.-H."/>
            <person name="Lee O.R."/>
            <person name="Lee T.-H."/>
            <person name="Bashyal P."/>
            <person name="Kim T.-S."/>
            <person name="Lee W.-H."/>
            <person name="Kawkins C."/>
            <person name="Kim C.-K."/>
            <person name="Kim J.S."/>
            <person name="Ahn B.O."/>
            <person name="Rhee S.Y."/>
            <person name="Sohng J.K."/>
        </authorList>
    </citation>
    <scope>NUCLEOTIDE SEQUENCE</scope>
    <source>
        <tissue evidence="3">Leaf</tissue>
    </source>
</reference>
<accession>A0A834WAV4</accession>
<dbReference type="AlphaFoldDB" id="A0A834WAV4"/>
<comment type="subcellular location">
    <subcellularLocation>
        <location evidence="1">Endoplasmic reticulum membrane</location>
    </subcellularLocation>
</comment>
<feature type="region of interest" description="Disordered" evidence="2">
    <location>
        <begin position="355"/>
        <end position="375"/>
    </location>
</feature>
<organism evidence="3 4">
    <name type="scientific">Senna tora</name>
    <dbReference type="NCBI Taxonomy" id="362788"/>
    <lineage>
        <taxon>Eukaryota</taxon>
        <taxon>Viridiplantae</taxon>
        <taxon>Streptophyta</taxon>
        <taxon>Embryophyta</taxon>
        <taxon>Tracheophyta</taxon>
        <taxon>Spermatophyta</taxon>
        <taxon>Magnoliopsida</taxon>
        <taxon>eudicotyledons</taxon>
        <taxon>Gunneridae</taxon>
        <taxon>Pentapetalae</taxon>
        <taxon>rosids</taxon>
        <taxon>fabids</taxon>
        <taxon>Fabales</taxon>
        <taxon>Fabaceae</taxon>
        <taxon>Caesalpinioideae</taxon>
        <taxon>Cassia clade</taxon>
        <taxon>Senna</taxon>
    </lineage>
</organism>
<dbReference type="GO" id="GO:0005789">
    <property type="term" value="C:endoplasmic reticulum membrane"/>
    <property type="evidence" value="ECO:0007669"/>
    <property type="project" value="UniProtKB-SubCell"/>
</dbReference>
<proteinExistence type="predicted"/>
<dbReference type="PANTHER" id="PTHR13466">
    <property type="entry name" value="TEX2 PROTEIN-RELATED"/>
    <property type="match status" value="1"/>
</dbReference>
<sequence length="450" mass="50342">MVLVLILFGFVLGVVAVVAVEALGVFFMVRWLGAKTKSCEAKTSSERHASAVELDPQQSLSFDENKQVIPSDAQLCYGVFFGGRKLGQLKMGVVWVLESDKIPEISLDKPSKETKRRKPEIFERTFSNMRTPSYVGEIICTGINTGTLPPCIVGMRVLPMEMSEPMGLEQEFYQIKTVKMKRMIMLQILKIEGLNRRSLPPCLYIYSSQQSVNDRSLTISSFASCSLAIILTEIAVPKSTADRGLCRSGLASRRCLTTRSRLLRPRSSLSVSFGVLFGIVNGARDEDSSSAIDDNGLSIVGNIKSMNIIIAAWFYKKNSNLETEEKLLGFLIKVKEIQIRQLDMTLTMMNITDRETSGESRKGGHGIRRSGKMKRDREKRALAACSAVEFKRRQKVLDGEECSIFTPCESEGDTRKFEDKHRVVALDHAKTVPFCQNGILKKEIDKLAWQ</sequence>
<keyword evidence="4" id="KW-1185">Reference proteome</keyword>
<evidence type="ECO:0000256" key="2">
    <source>
        <dbReference type="SAM" id="MobiDB-lite"/>
    </source>
</evidence>
<feature type="compositionally biased region" description="Basic residues" evidence="2">
    <location>
        <begin position="363"/>
        <end position="372"/>
    </location>
</feature>
<evidence type="ECO:0000313" key="4">
    <source>
        <dbReference type="Proteomes" id="UP000634136"/>
    </source>
</evidence>
<dbReference type="GO" id="GO:0008289">
    <property type="term" value="F:lipid binding"/>
    <property type="evidence" value="ECO:0007669"/>
    <property type="project" value="TreeGrafter"/>
</dbReference>